<accession>A0A8B3FLP3</accession>
<name>A0A8B3FLP3_9ACTN</name>
<organism evidence="1 2">
    <name type="scientific">Propionibacterium australiense</name>
    <dbReference type="NCBI Taxonomy" id="119981"/>
    <lineage>
        <taxon>Bacteria</taxon>
        <taxon>Bacillati</taxon>
        <taxon>Actinomycetota</taxon>
        <taxon>Actinomycetes</taxon>
        <taxon>Propionibacteriales</taxon>
        <taxon>Propionibacteriaceae</taxon>
        <taxon>Propionibacterium</taxon>
    </lineage>
</organism>
<reference evidence="1 2" key="1">
    <citation type="submission" date="2018-10" db="EMBL/GenBank/DDBJ databases">
        <title>Propionibacterium australiense Genome Sequencing and Assembly.</title>
        <authorList>
            <person name="Bernier A.-M."/>
            <person name="Bernard K."/>
        </authorList>
    </citation>
    <scope>NUCLEOTIDE SEQUENCE [LARGE SCALE GENOMIC DNA]</scope>
    <source>
        <strain evidence="1 2">NML98A078</strain>
    </source>
</reference>
<evidence type="ECO:0000313" key="2">
    <source>
        <dbReference type="Proteomes" id="UP000279336"/>
    </source>
</evidence>
<proteinExistence type="predicted"/>
<sequence>MGQLGEAVDSQGRRTTPETAQQIIAGQYTNSQSNPILTGGQVTGTATLAYHVAAGVGVIKTAAGAKYVTWDETDTALTTPPETGTATDTIFADADGVIHVTRDNYIAGCVLDKRTITAGATATSSTTSSYDRRYATPYGARLGELAYWQENAAPGTQAAGTWTVNLSFSIPSDRGIELEICQELKTYDSGELNPGAILWSVSLDGGGPVRFELPVDRRKVLRQQNLRYRWVLAGRHTFTITRKTQWLRYPDTRVVHFGGGDGYQVGYYRVQDMGPVE</sequence>
<protein>
    <submittedName>
        <fullName evidence="1">Uncharacterized protein</fullName>
    </submittedName>
</protein>
<dbReference type="Proteomes" id="UP000279336">
    <property type="component" value="Unassembled WGS sequence"/>
</dbReference>
<evidence type="ECO:0000313" key="1">
    <source>
        <dbReference type="EMBL" id="RLP08925.1"/>
    </source>
</evidence>
<gene>
    <name evidence="1" type="ORF">D7U36_08945</name>
</gene>
<comment type="caution">
    <text evidence="1">The sequence shown here is derived from an EMBL/GenBank/DDBJ whole genome shotgun (WGS) entry which is preliminary data.</text>
</comment>
<dbReference type="AlphaFoldDB" id="A0A8B3FLP3"/>
<dbReference type="EMBL" id="RCIW01000012">
    <property type="protein sequence ID" value="RLP08925.1"/>
    <property type="molecule type" value="Genomic_DNA"/>
</dbReference>
<dbReference type="RefSeq" id="WP_121588218.1">
    <property type="nucleotide sequence ID" value="NZ_RCIW01000012.1"/>
</dbReference>